<dbReference type="PANTHER" id="PTHR13696:SF99">
    <property type="entry name" value="COBYRINIC ACID AC-DIAMIDE SYNTHASE"/>
    <property type="match status" value="1"/>
</dbReference>
<dbReference type="InterPro" id="IPR050678">
    <property type="entry name" value="DNA_Partitioning_ATPase"/>
</dbReference>
<protein>
    <submittedName>
        <fullName evidence="2">Putative plasmid partitioning protein Soj</fullName>
    </submittedName>
</protein>
<dbReference type="PANTHER" id="PTHR13696">
    <property type="entry name" value="P-LOOP CONTAINING NUCLEOSIDE TRIPHOSPHATE HYDROLASE"/>
    <property type="match status" value="1"/>
</dbReference>
<dbReference type="InterPro" id="IPR027417">
    <property type="entry name" value="P-loop_NTPase"/>
</dbReference>
<dbReference type="InterPro" id="IPR025669">
    <property type="entry name" value="AAA_dom"/>
</dbReference>
<dbReference type="EMBL" id="AOLW01000035">
    <property type="protein sequence ID" value="EMA18147.1"/>
    <property type="molecule type" value="Genomic_DNA"/>
</dbReference>
<sequence>MRYGMLTYTVYSEAGGVGKTTMAANLAVADARAGHDVLAIDMDPQEGSLSFLFDVADRRTDSEADSLVRHLVERPRGPFADLIEASEGVDVLPAHNSLEVLSKHLRRREEEAADFGENWNPNVQLLRVLKDAGVPSEYDTVIIDPPATADVKLYNALHATRNLVIPFEPSGKGQQSVEGLADLVTGLEDTLDINVGVLAAVPNRFKGTNDQEEMLKRLRAESYDIPVVFRERTSLLEGCWRKQCSAFKYIEDHRSRERDYEIETLEQFEELAAHLRQTREQEATA</sequence>
<dbReference type="PATRIC" id="fig|1227452.3.peg.2971"/>
<evidence type="ECO:0000313" key="2">
    <source>
        <dbReference type="EMBL" id="EMA18147.1"/>
    </source>
</evidence>
<keyword evidence="3" id="KW-1185">Reference proteome</keyword>
<dbReference type="Gene3D" id="3.40.50.300">
    <property type="entry name" value="P-loop containing nucleotide triphosphate hydrolases"/>
    <property type="match status" value="1"/>
</dbReference>
<evidence type="ECO:0000259" key="1">
    <source>
        <dbReference type="Pfam" id="PF13614"/>
    </source>
</evidence>
<dbReference type="Proteomes" id="UP000011623">
    <property type="component" value="Unassembled WGS sequence"/>
</dbReference>
<reference evidence="2 3" key="1">
    <citation type="journal article" date="2014" name="PLoS Genet.">
        <title>Phylogenetically driven sequencing of extremely halophilic archaea reveals strategies for static and dynamic osmo-response.</title>
        <authorList>
            <person name="Becker E.A."/>
            <person name="Seitzer P.M."/>
            <person name="Tritt A."/>
            <person name="Larsen D."/>
            <person name="Krusor M."/>
            <person name="Yao A.I."/>
            <person name="Wu D."/>
            <person name="Madern D."/>
            <person name="Eisen J.A."/>
            <person name="Darling A.E."/>
            <person name="Facciotti M.T."/>
        </authorList>
    </citation>
    <scope>NUCLEOTIDE SEQUENCE [LARGE SCALE GENOMIC DNA]</scope>
    <source>
        <strain evidence="2 3">JCM 13557</strain>
    </source>
</reference>
<dbReference type="AlphaFoldDB" id="M0K9S8"/>
<proteinExistence type="predicted"/>
<dbReference type="SUPFAM" id="SSF52540">
    <property type="entry name" value="P-loop containing nucleoside triphosphate hydrolases"/>
    <property type="match status" value="1"/>
</dbReference>
<comment type="caution">
    <text evidence="2">The sequence shown here is derived from an EMBL/GenBank/DDBJ whole genome shotgun (WGS) entry which is preliminary data.</text>
</comment>
<accession>M0K9S8</accession>
<gene>
    <name evidence="2" type="ORF">C442_14935</name>
</gene>
<organism evidence="2 3">
    <name type="scientific">Haloarcula amylolytica JCM 13557</name>
    <dbReference type="NCBI Taxonomy" id="1227452"/>
    <lineage>
        <taxon>Archaea</taxon>
        <taxon>Methanobacteriati</taxon>
        <taxon>Methanobacteriota</taxon>
        <taxon>Stenosarchaea group</taxon>
        <taxon>Halobacteria</taxon>
        <taxon>Halobacteriales</taxon>
        <taxon>Haloarculaceae</taxon>
        <taxon>Haloarcula</taxon>
    </lineage>
</organism>
<name>M0K9S8_9EURY</name>
<dbReference type="CDD" id="cd02042">
    <property type="entry name" value="ParAB_family"/>
    <property type="match status" value="1"/>
</dbReference>
<dbReference type="Pfam" id="PF13614">
    <property type="entry name" value="AAA_31"/>
    <property type="match status" value="1"/>
</dbReference>
<evidence type="ECO:0000313" key="3">
    <source>
        <dbReference type="Proteomes" id="UP000011623"/>
    </source>
</evidence>
<feature type="domain" description="AAA" evidence="1">
    <location>
        <begin position="9"/>
        <end position="187"/>
    </location>
</feature>